<gene>
    <name evidence="12" type="ORF">FHX34_108109</name>
</gene>
<keyword evidence="8" id="KW-0902">Two-component regulatory system</keyword>
<evidence type="ECO:0000256" key="7">
    <source>
        <dbReference type="ARBA" id="ARBA00022840"/>
    </source>
</evidence>
<dbReference type="Proteomes" id="UP000320239">
    <property type="component" value="Unassembled WGS sequence"/>
</dbReference>
<evidence type="ECO:0000256" key="9">
    <source>
        <dbReference type="SAM" id="Phobius"/>
    </source>
</evidence>
<evidence type="ECO:0000256" key="3">
    <source>
        <dbReference type="ARBA" id="ARBA00022553"/>
    </source>
</evidence>
<evidence type="ECO:0000259" key="11">
    <source>
        <dbReference type="Pfam" id="PF07730"/>
    </source>
</evidence>
<keyword evidence="4" id="KW-0808">Transferase</keyword>
<dbReference type="InterPro" id="IPR050482">
    <property type="entry name" value="Sensor_HK_TwoCompSys"/>
</dbReference>
<dbReference type="PANTHER" id="PTHR24421">
    <property type="entry name" value="NITRATE/NITRITE SENSOR PROTEIN NARX-RELATED"/>
    <property type="match status" value="1"/>
</dbReference>
<evidence type="ECO:0000256" key="1">
    <source>
        <dbReference type="ARBA" id="ARBA00000085"/>
    </source>
</evidence>
<dbReference type="Gene3D" id="3.30.565.10">
    <property type="entry name" value="Histidine kinase-like ATPase, C-terminal domain"/>
    <property type="match status" value="1"/>
</dbReference>
<dbReference type="AlphaFoldDB" id="A0A561VCQ9"/>
<evidence type="ECO:0000256" key="6">
    <source>
        <dbReference type="ARBA" id="ARBA00022777"/>
    </source>
</evidence>
<dbReference type="InterPro" id="IPR011712">
    <property type="entry name" value="Sig_transdc_His_kin_sub3_dim/P"/>
</dbReference>
<dbReference type="Gene3D" id="1.20.5.1930">
    <property type="match status" value="1"/>
</dbReference>
<proteinExistence type="predicted"/>
<dbReference type="InterPro" id="IPR003594">
    <property type="entry name" value="HATPase_dom"/>
</dbReference>
<dbReference type="GO" id="GO:0000155">
    <property type="term" value="F:phosphorelay sensor kinase activity"/>
    <property type="evidence" value="ECO:0007669"/>
    <property type="project" value="InterPro"/>
</dbReference>
<keyword evidence="9" id="KW-0812">Transmembrane</keyword>
<dbReference type="OrthoDB" id="227596at2"/>
<accession>A0A561VCQ9</accession>
<keyword evidence="5" id="KW-0547">Nucleotide-binding</keyword>
<sequence>MSAADAASRARVGAAAALASLGFAALALTELFTGDTLRGPVAANVATTVLTTAPLLFGAARPVLTGVIALAALLAQTVWLTPSTHLAMPLAAALAVAYVAGRHAAGRAAALGLLTGAVAGEWLGPIAVNRDPVDDAIFVTALLVVAWLAGRARRARALLHAAERERDAVAAAAGAAERERIARDLHDVVAHAVTVMVVQATGTRLVARERPELAVRALAEIESTGREALDELRRMLGVLRGPATDAAGGLPELDRLVQRARAAGARVELTVEPAARAAPRAIAAAAYRIVQEAVTNALRHAPGAPVSVTVGGGGPRLTVRVHNGPPAPGATAPVTGAGRGLAGLRERVAVHQGQLSSGPADDGGFLVEAVLPCAEYR</sequence>
<evidence type="ECO:0000256" key="4">
    <source>
        <dbReference type="ARBA" id="ARBA00022679"/>
    </source>
</evidence>
<dbReference type="Pfam" id="PF07730">
    <property type="entry name" value="HisKA_3"/>
    <property type="match status" value="1"/>
</dbReference>
<keyword evidence="9" id="KW-0472">Membrane</keyword>
<dbReference type="InterPro" id="IPR036890">
    <property type="entry name" value="HATPase_C_sf"/>
</dbReference>
<comment type="caution">
    <text evidence="12">The sequence shown here is derived from an EMBL/GenBank/DDBJ whole genome shotgun (WGS) entry which is preliminary data.</text>
</comment>
<dbReference type="GO" id="GO:0005524">
    <property type="term" value="F:ATP binding"/>
    <property type="evidence" value="ECO:0007669"/>
    <property type="project" value="UniProtKB-KW"/>
</dbReference>
<evidence type="ECO:0000256" key="8">
    <source>
        <dbReference type="ARBA" id="ARBA00023012"/>
    </source>
</evidence>
<dbReference type="SUPFAM" id="SSF55874">
    <property type="entry name" value="ATPase domain of HSP90 chaperone/DNA topoisomerase II/histidine kinase"/>
    <property type="match status" value="1"/>
</dbReference>
<name>A0A561VCQ9_ACTTI</name>
<evidence type="ECO:0000313" key="12">
    <source>
        <dbReference type="EMBL" id="TWG09394.1"/>
    </source>
</evidence>
<feature type="transmembrane region" description="Helical" evidence="9">
    <location>
        <begin position="86"/>
        <end position="101"/>
    </location>
</feature>
<reference evidence="12 13" key="1">
    <citation type="submission" date="2019-06" db="EMBL/GenBank/DDBJ databases">
        <title>Sequencing the genomes of 1000 actinobacteria strains.</title>
        <authorList>
            <person name="Klenk H.-P."/>
        </authorList>
    </citation>
    <scope>NUCLEOTIDE SEQUENCE [LARGE SCALE GENOMIC DNA]</scope>
    <source>
        <strain evidence="12 13">DSM 43866</strain>
    </source>
</reference>
<dbReference type="Pfam" id="PF02518">
    <property type="entry name" value="HATPase_c"/>
    <property type="match status" value="1"/>
</dbReference>
<keyword evidence="3" id="KW-0597">Phosphoprotein</keyword>
<dbReference type="RefSeq" id="WP_145831129.1">
    <property type="nucleotide sequence ID" value="NZ_BOMX01000169.1"/>
</dbReference>
<dbReference type="GO" id="GO:0016020">
    <property type="term" value="C:membrane"/>
    <property type="evidence" value="ECO:0007669"/>
    <property type="project" value="InterPro"/>
</dbReference>
<keyword evidence="13" id="KW-1185">Reference proteome</keyword>
<feature type="domain" description="Signal transduction histidine kinase subgroup 3 dimerisation and phosphoacceptor" evidence="11">
    <location>
        <begin position="177"/>
        <end position="243"/>
    </location>
</feature>
<keyword evidence="9" id="KW-1133">Transmembrane helix</keyword>
<evidence type="ECO:0000313" key="13">
    <source>
        <dbReference type="Proteomes" id="UP000320239"/>
    </source>
</evidence>
<dbReference type="GO" id="GO:0046983">
    <property type="term" value="F:protein dimerization activity"/>
    <property type="evidence" value="ECO:0007669"/>
    <property type="project" value="InterPro"/>
</dbReference>
<dbReference type="CDD" id="cd16917">
    <property type="entry name" value="HATPase_UhpB-NarQ-NarX-like"/>
    <property type="match status" value="1"/>
</dbReference>
<keyword evidence="6 12" id="KW-0418">Kinase</keyword>
<evidence type="ECO:0000256" key="2">
    <source>
        <dbReference type="ARBA" id="ARBA00012438"/>
    </source>
</evidence>
<comment type="catalytic activity">
    <reaction evidence="1">
        <text>ATP + protein L-histidine = ADP + protein N-phospho-L-histidine.</text>
        <dbReference type="EC" id="2.7.13.3"/>
    </reaction>
</comment>
<evidence type="ECO:0000256" key="5">
    <source>
        <dbReference type="ARBA" id="ARBA00022741"/>
    </source>
</evidence>
<dbReference type="EMBL" id="VIWY01000008">
    <property type="protein sequence ID" value="TWG09394.1"/>
    <property type="molecule type" value="Genomic_DNA"/>
</dbReference>
<keyword evidence="7" id="KW-0067">ATP-binding</keyword>
<organism evidence="12 13">
    <name type="scientific">Actinoplanes teichomyceticus</name>
    <dbReference type="NCBI Taxonomy" id="1867"/>
    <lineage>
        <taxon>Bacteria</taxon>
        <taxon>Bacillati</taxon>
        <taxon>Actinomycetota</taxon>
        <taxon>Actinomycetes</taxon>
        <taxon>Micromonosporales</taxon>
        <taxon>Micromonosporaceae</taxon>
        <taxon>Actinoplanes</taxon>
    </lineage>
</organism>
<dbReference type="PANTHER" id="PTHR24421:SF10">
    <property type="entry name" value="NITRATE_NITRITE SENSOR PROTEIN NARQ"/>
    <property type="match status" value="1"/>
</dbReference>
<dbReference type="EC" id="2.7.13.3" evidence="2"/>
<feature type="domain" description="Histidine kinase/HSP90-like ATPase" evidence="10">
    <location>
        <begin position="285"/>
        <end position="373"/>
    </location>
</feature>
<evidence type="ECO:0000259" key="10">
    <source>
        <dbReference type="Pfam" id="PF02518"/>
    </source>
</evidence>
<protein>
    <recommendedName>
        <fullName evidence="2">histidine kinase</fullName>
        <ecNumber evidence="2">2.7.13.3</ecNumber>
    </recommendedName>
</protein>